<protein>
    <submittedName>
        <fullName evidence="1">Uncharacterized protein</fullName>
    </submittedName>
</protein>
<reference evidence="1" key="1">
    <citation type="journal article" date="2013" name="BMC Genomics">
        <title>Genomic characterization provides new insight into Salmonella phage diversity.</title>
        <authorList>
            <person name="Moreno Switt A.I."/>
            <person name="Orsi R.H."/>
            <person name="den Bakker H.C."/>
            <person name="Vongkamjan K."/>
            <person name="Altier C."/>
            <person name="Wiedmann M."/>
        </authorList>
    </citation>
    <scope>NUCLEOTIDE SEQUENCE</scope>
</reference>
<sequence>MGGRGSCRRTRSLRCSKCYEQYGYNGLVEVTGENGNAYTCRCKSCGHTYQTTSAAARRAWNWKKNHEKHI</sequence>
<gene>
    <name evidence="1" type="ORF">SP062_00045</name>
</gene>
<organism evidence="1">
    <name type="scientific">Salmonella phage FSL SP-062</name>
    <dbReference type="NCBI Taxonomy" id="1173759"/>
    <lineage>
        <taxon>Viruses</taxon>
        <taxon>Duplodnaviria</taxon>
        <taxon>Heunggongvirae</taxon>
        <taxon>Uroviricota</taxon>
        <taxon>Caudoviricetes</taxon>
        <taxon>Nonanavirus</taxon>
    </lineage>
</organism>
<evidence type="ECO:0000313" key="1">
    <source>
        <dbReference type="EMBL" id="AGF89289.1"/>
    </source>
</evidence>
<dbReference type="EMBL" id="KC139632">
    <property type="protein sequence ID" value="AGF89289.1"/>
    <property type="molecule type" value="Genomic_DNA"/>
</dbReference>
<accession>S4TQK3</accession>
<proteinExistence type="predicted"/>
<name>S4TQK3_9CAUD</name>